<organism evidence="2">
    <name type="scientific">marine metagenome</name>
    <dbReference type="NCBI Taxonomy" id="408172"/>
    <lineage>
        <taxon>unclassified sequences</taxon>
        <taxon>metagenomes</taxon>
        <taxon>ecological metagenomes</taxon>
    </lineage>
</organism>
<dbReference type="Gene3D" id="3.40.50.1820">
    <property type="entry name" value="alpha/beta hydrolase"/>
    <property type="match status" value="1"/>
</dbReference>
<dbReference type="SUPFAM" id="SSF53474">
    <property type="entry name" value="alpha/beta-Hydrolases"/>
    <property type="match status" value="1"/>
</dbReference>
<dbReference type="EMBL" id="UINC01211376">
    <property type="protein sequence ID" value="SVE35246.1"/>
    <property type="molecule type" value="Genomic_DNA"/>
</dbReference>
<dbReference type="Pfam" id="PF00561">
    <property type="entry name" value="Abhydrolase_1"/>
    <property type="match status" value="1"/>
</dbReference>
<dbReference type="PANTHER" id="PTHR43194">
    <property type="entry name" value="HYDROLASE ALPHA/BETA FOLD FAMILY"/>
    <property type="match status" value="1"/>
</dbReference>
<dbReference type="AlphaFoldDB" id="A0A383CSB3"/>
<protein>
    <recommendedName>
        <fullName evidence="1">AB hydrolase-1 domain-containing protein</fullName>
    </recommendedName>
</protein>
<feature type="domain" description="AB hydrolase-1" evidence="1">
    <location>
        <begin position="89"/>
        <end position="148"/>
    </location>
</feature>
<dbReference type="InterPro" id="IPR029058">
    <property type="entry name" value="AB_hydrolase_fold"/>
</dbReference>
<accession>A0A383CSB3</accession>
<gene>
    <name evidence="2" type="ORF">METZ01_LOCUS488100</name>
</gene>
<dbReference type="PANTHER" id="PTHR43194:SF2">
    <property type="entry name" value="PEROXISOMAL MEMBRANE PROTEIN LPX1"/>
    <property type="match status" value="1"/>
</dbReference>
<dbReference type="InterPro" id="IPR000073">
    <property type="entry name" value="AB_hydrolase_1"/>
</dbReference>
<sequence>LETPARNPEKITAIALAGAAIPMNVHDDLLAQARDEPPAAIETILNWAYSKRSQIGGMRVPGLWMLGGGRRLIERNSDGQLYIDFKACNNYLAGFESATKIRCPTLILVGGNDRMTSPKMANNLQQAIPHSDLVYINGGGHMMMIEHPDETLDVLKDFLEALLL</sequence>
<name>A0A383CSB3_9ZZZZ</name>
<evidence type="ECO:0000313" key="2">
    <source>
        <dbReference type="EMBL" id="SVE35246.1"/>
    </source>
</evidence>
<proteinExistence type="predicted"/>
<feature type="non-terminal residue" evidence="2">
    <location>
        <position position="1"/>
    </location>
</feature>
<evidence type="ECO:0000259" key="1">
    <source>
        <dbReference type="Pfam" id="PF00561"/>
    </source>
</evidence>
<reference evidence="2" key="1">
    <citation type="submission" date="2018-05" db="EMBL/GenBank/DDBJ databases">
        <authorList>
            <person name="Lanie J.A."/>
            <person name="Ng W.-L."/>
            <person name="Kazmierczak K.M."/>
            <person name="Andrzejewski T.M."/>
            <person name="Davidsen T.M."/>
            <person name="Wayne K.J."/>
            <person name="Tettelin H."/>
            <person name="Glass J.I."/>
            <person name="Rusch D."/>
            <person name="Podicherti R."/>
            <person name="Tsui H.-C.T."/>
            <person name="Winkler M.E."/>
        </authorList>
    </citation>
    <scope>NUCLEOTIDE SEQUENCE</scope>
</reference>
<dbReference type="InterPro" id="IPR050228">
    <property type="entry name" value="Carboxylesterase_BioH"/>
</dbReference>